<dbReference type="Proteomes" id="UP000275281">
    <property type="component" value="Unassembled WGS sequence"/>
</dbReference>
<keyword evidence="3" id="KW-1185">Reference proteome</keyword>
<evidence type="ECO:0000313" key="2">
    <source>
        <dbReference type="EMBL" id="RPJ67909.1"/>
    </source>
</evidence>
<comment type="caution">
    <text evidence="2">The sequence shown here is derived from an EMBL/GenBank/DDBJ whole genome shotgun (WGS) entry which is preliminary data.</text>
</comment>
<dbReference type="Pfam" id="PF00903">
    <property type="entry name" value="Glyoxalase"/>
    <property type="match status" value="1"/>
</dbReference>
<dbReference type="AlphaFoldDB" id="A0A3N5Y9H2"/>
<dbReference type="RefSeq" id="WP_124025912.1">
    <property type="nucleotide sequence ID" value="NZ_JBHRSN010000005.1"/>
</dbReference>
<reference evidence="2 3" key="1">
    <citation type="submission" date="2018-11" db="EMBL/GenBank/DDBJ databases">
        <authorList>
            <person name="Ye M.-Q."/>
            <person name="Du Z.-J."/>
        </authorList>
    </citation>
    <scope>NUCLEOTIDE SEQUENCE [LARGE SCALE GENOMIC DNA]</scope>
    <source>
        <strain evidence="2 3">U0105</strain>
    </source>
</reference>
<dbReference type="InterPro" id="IPR004360">
    <property type="entry name" value="Glyas_Fos-R_dOase_dom"/>
</dbReference>
<name>A0A3N5Y9H2_9ALTE</name>
<dbReference type="EMBL" id="RPOK01000001">
    <property type="protein sequence ID" value="RPJ67909.1"/>
    <property type="molecule type" value="Genomic_DNA"/>
</dbReference>
<feature type="domain" description="Glyoxalase/fosfomycin resistance/dioxygenase" evidence="1">
    <location>
        <begin position="8"/>
        <end position="108"/>
    </location>
</feature>
<sequence>MQLGQFSLSLSVSDIAISKSFYEKLGFEPLPSCGSIEDKWLIMKSGSVMIGLFEGMFEDNIMTFNPDNVREIERLLTEEGVEMLTPVKGESGPGHCIFKDPDGNTIMLDQF</sequence>
<evidence type="ECO:0000259" key="1">
    <source>
        <dbReference type="Pfam" id="PF00903"/>
    </source>
</evidence>
<dbReference type="OrthoDB" id="2719609at2"/>
<dbReference type="InterPro" id="IPR029068">
    <property type="entry name" value="Glyas_Bleomycin-R_OHBP_Dase"/>
</dbReference>
<organism evidence="2 3">
    <name type="scientific">Alteromonas sediminis</name>
    <dbReference type="NCBI Taxonomy" id="2259342"/>
    <lineage>
        <taxon>Bacteria</taxon>
        <taxon>Pseudomonadati</taxon>
        <taxon>Pseudomonadota</taxon>
        <taxon>Gammaproteobacteria</taxon>
        <taxon>Alteromonadales</taxon>
        <taxon>Alteromonadaceae</taxon>
        <taxon>Alteromonas/Salinimonas group</taxon>
        <taxon>Alteromonas</taxon>
    </lineage>
</organism>
<dbReference type="CDD" id="cd06587">
    <property type="entry name" value="VOC"/>
    <property type="match status" value="1"/>
</dbReference>
<gene>
    <name evidence="2" type="ORF">DRW07_00405</name>
</gene>
<dbReference type="Gene3D" id="3.10.180.10">
    <property type="entry name" value="2,3-Dihydroxybiphenyl 1,2-Dioxygenase, domain 1"/>
    <property type="match status" value="1"/>
</dbReference>
<protein>
    <submittedName>
        <fullName evidence="2">VOC family protein</fullName>
    </submittedName>
</protein>
<proteinExistence type="predicted"/>
<dbReference type="SUPFAM" id="SSF54593">
    <property type="entry name" value="Glyoxalase/Bleomycin resistance protein/Dihydroxybiphenyl dioxygenase"/>
    <property type="match status" value="1"/>
</dbReference>
<accession>A0A3N5Y9H2</accession>
<evidence type="ECO:0000313" key="3">
    <source>
        <dbReference type="Proteomes" id="UP000275281"/>
    </source>
</evidence>